<evidence type="ECO:0000256" key="4">
    <source>
        <dbReference type="ARBA" id="ARBA00023136"/>
    </source>
</evidence>
<evidence type="ECO:0000313" key="8">
    <source>
        <dbReference type="Ensembl" id="ENSSPAP00000000517.1"/>
    </source>
</evidence>
<protein>
    <submittedName>
        <fullName evidence="8">Uncharacterized protein</fullName>
    </submittedName>
</protein>
<dbReference type="GO" id="GO:0016020">
    <property type="term" value="C:membrane"/>
    <property type="evidence" value="ECO:0007669"/>
    <property type="project" value="UniProtKB-SubCell"/>
</dbReference>
<evidence type="ECO:0000256" key="6">
    <source>
        <dbReference type="SAM" id="MobiDB-lite"/>
    </source>
</evidence>
<organism evidence="8">
    <name type="scientific">Stegastes partitus</name>
    <name type="common">bicolor damselfish</name>
    <dbReference type="NCBI Taxonomy" id="144197"/>
    <lineage>
        <taxon>Eukaryota</taxon>
        <taxon>Metazoa</taxon>
        <taxon>Chordata</taxon>
        <taxon>Craniata</taxon>
        <taxon>Vertebrata</taxon>
        <taxon>Euteleostomi</taxon>
        <taxon>Actinopterygii</taxon>
        <taxon>Neopterygii</taxon>
        <taxon>Teleostei</taxon>
        <taxon>Neoteleostei</taxon>
        <taxon>Acanthomorphata</taxon>
        <taxon>Ovalentaria</taxon>
        <taxon>Pomacentridae</taxon>
        <taxon>Stegastes</taxon>
    </lineage>
</organism>
<evidence type="ECO:0000256" key="2">
    <source>
        <dbReference type="ARBA" id="ARBA00022692"/>
    </source>
</evidence>
<dbReference type="GeneTree" id="ENSGT00940000175684"/>
<reference evidence="8" key="1">
    <citation type="submission" date="2023-09" db="UniProtKB">
        <authorList>
            <consortium name="Ensembl"/>
        </authorList>
    </citation>
    <scope>IDENTIFICATION</scope>
</reference>
<evidence type="ECO:0000256" key="7">
    <source>
        <dbReference type="SAM" id="Phobius"/>
    </source>
</evidence>
<feature type="compositionally biased region" description="Basic residues" evidence="6">
    <location>
        <begin position="69"/>
        <end position="85"/>
    </location>
</feature>
<evidence type="ECO:0000256" key="3">
    <source>
        <dbReference type="ARBA" id="ARBA00022989"/>
    </source>
</evidence>
<dbReference type="Pfam" id="PF15807">
    <property type="entry name" value="MAP17"/>
    <property type="match status" value="1"/>
</dbReference>
<keyword evidence="2 7" id="KW-0812">Transmembrane</keyword>
<feature type="transmembrane region" description="Helical" evidence="7">
    <location>
        <begin position="20"/>
        <end position="39"/>
    </location>
</feature>
<evidence type="ECO:0000256" key="1">
    <source>
        <dbReference type="ARBA" id="ARBA00004167"/>
    </source>
</evidence>
<feature type="compositionally biased region" description="Basic and acidic residues" evidence="6">
    <location>
        <begin position="57"/>
        <end position="68"/>
    </location>
</feature>
<name>A0A3B4ZFZ5_9TELE</name>
<comment type="similarity">
    <text evidence="5">Belongs to the PDZK1-interacting protein 1/SMIM24 family.</text>
</comment>
<dbReference type="STRING" id="144197.ENSSPAP00000000517"/>
<accession>A0A3B4ZFZ5</accession>
<feature type="region of interest" description="Disordered" evidence="6">
    <location>
        <begin position="57"/>
        <end position="96"/>
    </location>
</feature>
<dbReference type="InterPro" id="IPR031627">
    <property type="entry name" value="PDZK1IP1/SMIM24"/>
</dbReference>
<dbReference type="Ensembl" id="ENSSPAT00000000525.1">
    <property type="protein sequence ID" value="ENSSPAP00000000517.1"/>
    <property type="gene ID" value="ENSSPAG00000000413.1"/>
</dbReference>
<sequence>MRGSARARPTLLSVTLQPWLIGLTAVVGFLIIVFAVLIIHRLLKRSRYLADTLRLGRQDTGDSQDSKVKLIRATKKGRKQTKKGSKNTSDTRGKVI</sequence>
<keyword evidence="3 7" id="KW-1133">Transmembrane helix</keyword>
<evidence type="ECO:0000256" key="5">
    <source>
        <dbReference type="ARBA" id="ARBA00049650"/>
    </source>
</evidence>
<keyword evidence="4 7" id="KW-0472">Membrane</keyword>
<comment type="subcellular location">
    <subcellularLocation>
        <location evidence="1">Membrane</location>
        <topology evidence="1">Single-pass membrane protein</topology>
    </subcellularLocation>
</comment>
<dbReference type="AlphaFoldDB" id="A0A3B4ZFZ5"/>
<proteinExistence type="inferred from homology"/>